<proteinExistence type="predicted"/>
<dbReference type="Proteomes" id="UP000027093">
    <property type="component" value="Chromosome"/>
</dbReference>
<dbReference type="STRING" id="926571.NVIE_005720"/>
<evidence type="ECO:0000313" key="3">
    <source>
        <dbReference type="Proteomes" id="UP000027093"/>
    </source>
</evidence>
<dbReference type="KEGG" id="nvn:NVIE_005720"/>
<evidence type="ECO:0000256" key="1">
    <source>
        <dbReference type="SAM" id="Coils"/>
    </source>
</evidence>
<keyword evidence="3" id="KW-1185">Reference proteome</keyword>
<evidence type="ECO:0000313" key="2">
    <source>
        <dbReference type="EMBL" id="AIC14772.1"/>
    </source>
</evidence>
<keyword evidence="1" id="KW-0175">Coiled coil</keyword>
<dbReference type="RefSeq" id="WP_075053923.1">
    <property type="nucleotide sequence ID" value="NZ_CP007536.1"/>
</dbReference>
<dbReference type="Gene3D" id="1.20.5.1700">
    <property type="match status" value="1"/>
</dbReference>
<name>A0A060HNJ2_9ARCH</name>
<dbReference type="AlphaFoldDB" id="A0A060HNJ2"/>
<reference evidence="2 3" key="1">
    <citation type="journal article" date="2014" name="Int. J. Syst. Evol. Microbiol.">
        <title>Nitrososphaera viennensis gen. nov., sp. nov., an aerobic and mesophilic, ammonia-oxidizing archaeon from soil and a member of the archaeal phylum Thaumarchaeota.</title>
        <authorList>
            <person name="Stieglmeier M."/>
            <person name="Klingl A."/>
            <person name="Alves R.J."/>
            <person name="Rittmann S.K."/>
            <person name="Melcher M."/>
            <person name="Leisch N."/>
            <person name="Schleper C."/>
        </authorList>
    </citation>
    <scope>NUCLEOTIDE SEQUENCE [LARGE SCALE GENOMIC DNA]</scope>
    <source>
        <strain evidence="2">EN76</strain>
    </source>
</reference>
<sequence length="201" mass="21408">MKLFTFNASSFALDASVESLLKSRGAITLDFGSSAYINSDAMPAILSELAAAASSSESSNAANEALVAQLKMELGKFGAERQKLMDENTRLASQLRTYASEVSMLKAQAFTSAKTIETLKAENARLQAAPKSAPAPQAAAASSDAVQQAYEKLKKEFQALKAQNAEAITSLKVLEDENDELREEVEMLRSQAKNAPAPKAG</sequence>
<organism evidence="2 3">
    <name type="scientific">Nitrososphaera viennensis EN76</name>
    <dbReference type="NCBI Taxonomy" id="926571"/>
    <lineage>
        <taxon>Archaea</taxon>
        <taxon>Nitrososphaerota</taxon>
        <taxon>Nitrososphaeria</taxon>
        <taxon>Nitrososphaerales</taxon>
        <taxon>Nitrososphaeraceae</taxon>
        <taxon>Nitrososphaera</taxon>
    </lineage>
</organism>
<dbReference type="HOGENOM" id="CLU_1357953_0_0_2"/>
<accession>A0A060HNJ2</accession>
<dbReference type="GeneID" id="74945835"/>
<dbReference type="EMBL" id="CP007536">
    <property type="protein sequence ID" value="AIC14772.1"/>
    <property type="molecule type" value="Genomic_DNA"/>
</dbReference>
<protein>
    <submittedName>
        <fullName evidence="2">Uncharacterized protein</fullName>
    </submittedName>
</protein>
<feature type="coiled-coil region" evidence="1">
    <location>
        <begin position="143"/>
        <end position="194"/>
    </location>
</feature>
<dbReference type="OrthoDB" id="12292at2157"/>
<gene>
    <name evidence="2" type="ORF">NVIE_005720</name>
</gene>